<dbReference type="Pfam" id="PF06941">
    <property type="entry name" value="NT5C"/>
    <property type="match status" value="1"/>
</dbReference>
<dbReference type="RefSeq" id="WP_264773029.1">
    <property type="nucleotide sequence ID" value="NZ_JAPDOG010000021.1"/>
</dbReference>
<dbReference type="PROSITE" id="PS51257">
    <property type="entry name" value="PROKAR_LIPOPROTEIN"/>
    <property type="match status" value="1"/>
</dbReference>
<dbReference type="InterPro" id="IPR036412">
    <property type="entry name" value="HAD-like_sf"/>
</dbReference>
<accession>A0ABT3J7G4</accession>
<dbReference type="Gene3D" id="3.40.50.1000">
    <property type="entry name" value="HAD superfamily/HAD-like"/>
    <property type="match status" value="1"/>
</dbReference>
<reference evidence="2 3" key="1">
    <citation type="submission" date="2022-10" db="EMBL/GenBank/DDBJ databases">
        <title>Defluviimonas sp. CAU 1641 isolated from mud.</title>
        <authorList>
            <person name="Kim W."/>
        </authorList>
    </citation>
    <scope>NUCLEOTIDE SEQUENCE [LARGE SCALE GENOMIC DNA]</scope>
    <source>
        <strain evidence="2 3">CAU 1641</strain>
    </source>
</reference>
<sequence length="225" mass="25050">MTAKFDFQFPDHLSDLVLLDCDEVLLNWTGAFGCWVRRDLGIALNGDEPLDFGMKLWFPEAHRERIWDYVMTFNTDPGLGFRTLEPLPGAVEAVRALRESGHRIRVITACSTEAPIMASRLDNLAAVFGPDAFEDVDFVRMSDSKAEKLSRHPPSVWIDDRPGHVIAGVEAGHYGIVMEQATNRHERTDTAYAALPWIEGWSTFLPHIGALPRALRADAGLPVPG</sequence>
<dbReference type="InterPro" id="IPR023214">
    <property type="entry name" value="HAD_sf"/>
</dbReference>
<dbReference type="SUPFAM" id="SSF56784">
    <property type="entry name" value="HAD-like"/>
    <property type="match status" value="1"/>
</dbReference>
<proteinExistence type="inferred from homology"/>
<dbReference type="EMBL" id="JAPDOG010000021">
    <property type="protein sequence ID" value="MCW3783585.1"/>
    <property type="molecule type" value="Genomic_DNA"/>
</dbReference>
<evidence type="ECO:0000313" key="2">
    <source>
        <dbReference type="EMBL" id="MCW3783585.1"/>
    </source>
</evidence>
<dbReference type="Proteomes" id="UP001207582">
    <property type="component" value="Unassembled WGS sequence"/>
</dbReference>
<protein>
    <recommendedName>
        <fullName evidence="4">HAD family hydrolase</fullName>
    </recommendedName>
</protein>
<organism evidence="2 3">
    <name type="scientific">Defluviimonas salinarum</name>
    <dbReference type="NCBI Taxonomy" id="2992147"/>
    <lineage>
        <taxon>Bacteria</taxon>
        <taxon>Pseudomonadati</taxon>
        <taxon>Pseudomonadota</taxon>
        <taxon>Alphaproteobacteria</taxon>
        <taxon>Rhodobacterales</taxon>
        <taxon>Paracoccaceae</taxon>
        <taxon>Albidovulum</taxon>
    </lineage>
</organism>
<evidence type="ECO:0008006" key="4">
    <source>
        <dbReference type="Google" id="ProtNLM"/>
    </source>
</evidence>
<dbReference type="InterPro" id="IPR010708">
    <property type="entry name" value="5'(3')-deoxyribonucleotidase"/>
</dbReference>
<name>A0ABT3J7G4_9RHOB</name>
<comment type="similarity">
    <text evidence="1">Belongs to the 5'(3')-deoxyribonucleotidase family.</text>
</comment>
<evidence type="ECO:0000256" key="1">
    <source>
        <dbReference type="ARBA" id="ARBA00009589"/>
    </source>
</evidence>
<comment type="caution">
    <text evidence="2">The sequence shown here is derived from an EMBL/GenBank/DDBJ whole genome shotgun (WGS) entry which is preliminary data.</text>
</comment>
<evidence type="ECO:0000313" key="3">
    <source>
        <dbReference type="Proteomes" id="UP001207582"/>
    </source>
</evidence>
<gene>
    <name evidence="2" type="ORF">OM960_18760</name>
</gene>
<keyword evidence="3" id="KW-1185">Reference proteome</keyword>